<proteinExistence type="predicted"/>
<reference evidence="2" key="2">
    <citation type="submission" date="2016-02" db="EMBL/GenBank/DDBJ databases">
        <title>The draft genome sequence of the rumen methanogen Methanobrevibacter olleyae YLM1.</title>
        <authorList>
            <consortium name="New Zealand Agricultural Greenhouse Gas Research Centre/Pastoral Greenhouse Gas Research Consortium"/>
            <person name="Kelly W.J."/>
            <person name="Li D."/>
            <person name="Lambie S.C."/>
            <person name="Attwood G.T."/>
            <person name="Altermann E."/>
            <person name="Leahy S.C."/>
        </authorList>
    </citation>
    <scope>NUCLEOTIDE SEQUENCE [LARGE SCALE GENOMIC DNA]</scope>
    <source>
        <strain evidence="2">YLM1</strain>
    </source>
</reference>
<dbReference type="STRING" id="294671.YLM1_1766"/>
<dbReference type="AlphaFoldDB" id="A0A126R212"/>
<gene>
    <name evidence="1" type="ORF">YLM1_1766</name>
</gene>
<reference evidence="1 2" key="1">
    <citation type="journal article" date="2016" name="Genome Announc.">
        <title>Draft Genome Sequence of the Rumen Methanogen Methanobrevibacter olleyae YLM1.</title>
        <authorList>
            <person name="Kelly W.J."/>
            <person name="Li D."/>
            <person name="Lambie S.C."/>
            <person name="Cox F."/>
            <person name="Attwood G.T."/>
            <person name="Altermann E."/>
            <person name="Leahy S.C."/>
        </authorList>
    </citation>
    <scope>NUCLEOTIDE SEQUENCE [LARGE SCALE GENOMIC DNA]</scope>
    <source>
        <strain evidence="1 2">YLM1</strain>
    </source>
</reference>
<protein>
    <submittedName>
        <fullName evidence="1">Uncharacterized protein</fullName>
    </submittedName>
</protein>
<dbReference type="EMBL" id="CP014265">
    <property type="protein sequence ID" value="AMK16321.1"/>
    <property type="molecule type" value="Genomic_DNA"/>
</dbReference>
<dbReference type="Proteomes" id="UP000066376">
    <property type="component" value="Chromosome"/>
</dbReference>
<evidence type="ECO:0000313" key="2">
    <source>
        <dbReference type="Proteomes" id="UP000066376"/>
    </source>
</evidence>
<sequence length="178" mass="20630">MLQTDEKILQILLDAKKDGNSLLSNFKISYPNKRLAQNSNNIFVACVSYEDTSKGFHHIEGKDLVEIVIVTKKVDNKEVKQTEYSDTKFIIKTVMKEIRRLLLSPENRHILRARPSFKNISPEYNSNFLFNRGHLLVELKTLESYEDHDANVELVNKLLIDADVHVVAEDLYLKEKKN</sequence>
<dbReference type="KEGG" id="mol:YLM1_1766"/>
<dbReference type="PATRIC" id="fig|294671.3.peg.1835"/>
<keyword evidence="2" id="KW-1185">Reference proteome</keyword>
<evidence type="ECO:0000313" key="1">
    <source>
        <dbReference type="EMBL" id="AMK16321.1"/>
    </source>
</evidence>
<organism evidence="1 2">
    <name type="scientific">Methanobrevibacter olleyae</name>
    <dbReference type="NCBI Taxonomy" id="294671"/>
    <lineage>
        <taxon>Archaea</taxon>
        <taxon>Methanobacteriati</taxon>
        <taxon>Methanobacteriota</taxon>
        <taxon>Methanomada group</taxon>
        <taxon>Methanobacteria</taxon>
        <taxon>Methanobacteriales</taxon>
        <taxon>Methanobacteriaceae</taxon>
        <taxon>Methanobrevibacter</taxon>
    </lineage>
</organism>
<name>A0A126R212_METOL</name>
<accession>A0A126R212</accession>